<reference evidence="1 2" key="1">
    <citation type="submission" date="2018-08" db="EMBL/GenBank/DDBJ databases">
        <title>Complete genome sequencing of Blastochloris tepida GI.</title>
        <authorList>
            <person name="Tsukatani Y."/>
            <person name="Mori H."/>
        </authorList>
    </citation>
    <scope>NUCLEOTIDE SEQUENCE [LARGE SCALE GENOMIC DNA]</scope>
    <source>
        <strain evidence="1 2">GI</strain>
    </source>
</reference>
<sequence length="118" mass="12014">MPVKPVAAMTSGLGRFSGSPGLDYEIAQEKAASLGRMGRRLEAALAALAAFDAAPRDAATAAGPDGNGSRPALVAEAAEALWMLAVQREAVGLCSFSALLRDYAVPAEVADRMGPRGA</sequence>
<dbReference type="Pfam" id="PF20370">
    <property type="entry name" value="DUF6665"/>
    <property type="match status" value="1"/>
</dbReference>
<accession>A0A348G2G6</accession>
<gene>
    <name evidence="1" type="ORF">BLTE_24340</name>
</gene>
<evidence type="ECO:0000313" key="2">
    <source>
        <dbReference type="Proteomes" id="UP000266934"/>
    </source>
</evidence>
<evidence type="ECO:0000313" key="1">
    <source>
        <dbReference type="EMBL" id="BBF93749.1"/>
    </source>
</evidence>
<name>A0A348G2G6_9HYPH</name>
<dbReference type="InterPro" id="IPR046606">
    <property type="entry name" value="DUF6665"/>
</dbReference>
<organism evidence="1 2">
    <name type="scientific">Blastochloris tepida</name>
    <dbReference type="NCBI Taxonomy" id="2233851"/>
    <lineage>
        <taxon>Bacteria</taxon>
        <taxon>Pseudomonadati</taxon>
        <taxon>Pseudomonadota</taxon>
        <taxon>Alphaproteobacteria</taxon>
        <taxon>Hyphomicrobiales</taxon>
        <taxon>Blastochloridaceae</taxon>
        <taxon>Blastochloris</taxon>
    </lineage>
</organism>
<dbReference type="KEGG" id="blag:BLTE_24340"/>
<dbReference type="RefSeq" id="WP_342211491.1">
    <property type="nucleotide sequence ID" value="NZ_AP018907.1"/>
</dbReference>
<dbReference type="AlphaFoldDB" id="A0A348G2G6"/>
<dbReference type="Proteomes" id="UP000266934">
    <property type="component" value="Chromosome"/>
</dbReference>
<protein>
    <submittedName>
        <fullName evidence="1">Uncharacterized protein</fullName>
    </submittedName>
</protein>
<dbReference type="EMBL" id="AP018907">
    <property type="protein sequence ID" value="BBF93749.1"/>
    <property type="molecule type" value="Genomic_DNA"/>
</dbReference>
<proteinExistence type="predicted"/>
<keyword evidence="2" id="KW-1185">Reference proteome</keyword>